<protein>
    <submittedName>
        <fullName evidence="3">Trap-t family transporter, periplasmic binding protein</fullName>
    </submittedName>
</protein>
<dbReference type="Gene3D" id="3.40.190.10">
    <property type="entry name" value="Periplasmic binding protein-like II"/>
    <property type="match status" value="1"/>
</dbReference>
<dbReference type="InterPro" id="IPR005064">
    <property type="entry name" value="BUG"/>
</dbReference>
<dbReference type="AlphaFoldDB" id="A0A212K9W4"/>
<dbReference type="SUPFAM" id="SSF53850">
    <property type="entry name" value="Periplasmic binding protein-like II"/>
    <property type="match status" value="1"/>
</dbReference>
<feature type="chain" id="PRO_5011990347" evidence="2">
    <location>
        <begin position="30"/>
        <end position="328"/>
    </location>
</feature>
<dbReference type="CDD" id="cd07012">
    <property type="entry name" value="PBP2_Bug_TTT"/>
    <property type="match status" value="1"/>
</dbReference>
<evidence type="ECO:0000313" key="3">
    <source>
        <dbReference type="EMBL" id="SBW08483.1"/>
    </source>
</evidence>
<reference evidence="3" key="1">
    <citation type="submission" date="2016-04" db="EMBL/GenBank/DDBJ databases">
        <authorList>
            <person name="Evans L.H."/>
            <person name="Alamgir A."/>
            <person name="Owens N."/>
            <person name="Weber N.D."/>
            <person name="Virtaneva K."/>
            <person name="Barbian K."/>
            <person name="Babar A."/>
            <person name="Rosenke K."/>
        </authorList>
    </citation>
    <scope>NUCLEOTIDE SEQUENCE</scope>
    <source>
        <strain evidence="3">86</strain>
    </source>
</reference>
<feature type="signal peptide" evidence="2">
    <location>
        <begin position="1"/>
        <end position="29"/>
    </location>
</feature>
<comment type="similarity">
    <text evidence="1">Belongs to the UPF0065 (bug) family.</text>
</comment>
<proteinExistence type="inferred from homology"/>
<evidence type="ECO:0000256" key="1">
    <source>
        <dbReference type="ARBA" id="ARBA00006987"/>
    </source>
</evidence>
<name>A0A212K9W4_9DELT</name>
<accession>A0A212K9W4</accession>
<dbReference type="PANTHER" id="PTHR42928">
    <property type="entry name" value="TRICARBOXYLATE-BINDING PROTEIN"/>
    <property type="match status" value="1"/>
</dbReference>
<dbReference type="Pfam" id="PF03401">
    <property type="entry name" value="TctC"/>
    <property type="match status" value="1"/>
</dbReference>
<dbReference type="PIRSF" id="PIRSF017082">
    <property type="entry name" value="YflP"/>
    <property type="match status" value="1"/>
</dbReference>
<dbReference type="PANTHER" id="PTHR42928:SF5">
    <property type="entry name" value="BLR1237 PROTEIN"/>
    <property type="match status" value="1"/>
</dbReference>
<dbReference type="Gene3D" id="3.40.190.150">
    <property type="entry name" value="Bordetella uptake gene, domain 1"/>
    <property type="match status" value="1"/>
</dbReference>
<dbReference type="InterPro" id="IPR042100">
    <property type="entry name" value="Bug_dom1"/>
</dbReference>
<organism evidence="3">
    <name type="scientific">uncultured delta proteobacterium</name>
    <dbReference type="NCBI Taxonomy" id="34034"/>
    <lineage>
        <taxon>Bacteria</taxon>
        <taxon>Deltaproteobacteria</taxon>
        <taxon>environmental samples</taxon>
    </lineage>
</organism>
<dbReference type="EMBL" id="FLUQ01000004">
    <property type="protein sequence ID" value="SBW08483.1"/>
    <property type="molecule type" value="Genomic_DNA"/>
</dbReference>
<keyword evidence="2" id="KW-0732">Signal</keyword>
<sequence>MMHSGTIRTLVFGALLSGLVCFAAQPAQAAFPTKQITILQGYKAGGGSDALAQVTQPALSQILTPGFINQYMPGANSAIMLTKLAKQTKADGYTLGISCTPPIYTNYVMNEKITYRLDEFDTIANIVTDPGVVVVGKDSPYKTFEDFKKDCQARSGKVTVANSGIGGDDFFATLMFEKISGLKTKPVPFEGDGPSWQAAMGGKVDVSFNNLGITYPQIKGGNLRVLAIMAENRYHLLPDTPTMKELGYDVVTGSSRGYSAPKGTPDDVKKILIDAFKKMAADPQFIKACEDRALVVDMRYGQEYMDMMKKDEKYYGELWEEVKGQYTN</sequence>
<gene>
    <name evidence="3" type="ORF">KL86DPRO_40111</name>
</gene>
<evidence type="ECO:0000256" key="2">
    <source>
        <dbReference type="SAM" id="SignalP"/>
    </source>
</evidence>